<dbReference type="AlphaFoldDB" id="A0A0E9RZX7"/>
<name>A0A0E9RZX7_ANGAN</name>
<dbReference type="EMBL" id="GBXM01076101">
    <property type="protein sequence ID" value="JAH32476.1"/>
    <property type="molecule type" value="Transcribed_RNA"/>
</dbReference>
<reference evidence="1" key="2">
    <citation type="journal article" date="2015" name="Fish Shellfish Immunol.">
        <title>Early steps in the European eel (Anguilla anguilla)-Vibrio vulnificus interaction in the gills: Role of the RtxA13 toxin.</title>
        <authorList>
            <person name="Callol A."/>
            <person name="Pajuelo D."/>
            <person name="Ebbesson L."/>
            <person name="Teles M."/>
            <person name="MacKenzie S."/>
            <person name="Amaro C."/>
        </authorList>
    </citation>
    <scope>NUCLEOTIDE SEQUENCE</scope>
</reference>
<sequence length="46" mass="5466">MIIQIKNRACNVYSNVSQQYSHKFPSLNKMKQDNRQCSPCNYLMKL</sequence>
<dbReference type="EMBL" id="GBXM01073926">
    <property type="protein sequence ID" value="JAH34651.1"/>
    <property type="molecule type" value="Transcribed_RNA"/>
</dbReference>
<reference evidence="1" key="1">
    <citation type="submission" date="2014-11" db="EMBL/GenBank/DDBJ databases">
        <authorList>
            <person name="Amaro Gonzalez C."/>
        </authorList>
    </citation>
    <scope>NUCLEOTIDE SEQUENCE</scope>
</reference>
<dbReference type="EMBL" id="GBXM01071493">
    <property type="protein sequence ID" value="JAH37084.1"/>
    <property type="molecule type" value="Transcribed_RNA"/>
</dbReference>
<accession>A0A0E9RZX7</accession>
<organism evidence="1">
    <name type="scientific">Anguilla anguilla</name>
    <name type="common">European freshwater eel</name>
    <name type="synonym">Muraena anguilla</name>
    <dbReference type="NCBI Taxonomy" id="7936"/>
    <lineage>
        <taxon>Eukaryota</taxon>
        <taxon>Metazoa</taxon>
        <taxon>Chordata</taxon>
        <taxon>Craniata</taxon>
        <taxon>Vertebrata</taxon>
        <taxon>Euteleostomi</taxon>
        <taxon>Actinopterygii</taxon>
        <taxon>Neopterygii</taxon>
        <taxon>Teleostei</taxon>
        <taxon>Anguilliformes</taxon>
        <taxon>Anguillidae</taxon>
        <taxon>Anguilla</taxon>
    </lineage>
</organism>
<protein>
    <submittedName>
        <fullName evidence="1">Uncharacterized protein</fullName>
    </submittedName>
</protein>
<proteinExistence type="predicted"/>
<evidence type="ECO:0000313" key="1">
    <source>
        <dbReference type="EMBL" id="JAH34651.1"/>
    </source>
</evidence>